<organism evidence="1 2">
    <name type="scientific">Camellia lanceoleosa</name>
    <dbReference type="NCBI Taxonomy" id="1840588"/>
    <lineage>
        <taxon>Eukaryota</taxon>
        <taxon>Viridiplantae</taxon>
        <taxon>Streptophyta</taxon>
        <taxon>Embryophyta</taxon>
        <taxon>Tracheophyta</taxon>
        <taxon>Spermatophyta</taxon>
        <taxon>Magnoliopsida</taxon>
        <taxon>eudicotyledons</taxon>
        <taxon>Gunneridae</taxon>
        <taxon>Pentapetalae</taxon>
        <taxon>asterids</taxon>
        <taxon>Ericales</taxon>
        <taxon>Theaceae</taxon>
        <taxon>Camellia</taxon>
    </lineage>
</organism>
<gene>
    <name evidence="1" type="ORF">LOK49_LG08G02527</name>
</gene>
<dbReference type="Proteomes" id="UP001060215">
    <property type="component" value="Chromosome 9"/>
</dbReference>
<comment type="caution">
    <text evidence="1">The sequence shown here is derived from an EMBL/GenBank/DDBJ whole genome shotgun (WGS) entry which is preliminary data.</text>
</comment>
<name>A0ACC0GU22_9ERIC</name>
<sequence length="123" mass="13408">MGVVTFTEDIASPVPAPRLFKALILDVDNLIPKVVPQAIKSIETNQGDGGPGSINQMNFSISYETKLESDPNGGCVHMSIGKYYTKPGVEVKEEDIKAGKEKPPACSRPWKPTYLWANPDAYV</sequence>
<reference evidence="1 2" key="1">
    <citation type="journal article" date="2022" name="Plant J.">
        <title>Chromosome-level genome of Camellia lanceoleosa provides a valuable resource for understanding genome evolution and self-incompatibility.</title>
        <authorList>
            <person name="Gong W."/>
            <person name="Xiao S."/>
            <person name="Wang L."/>
            <person name="Liao Z."/>
            <person name="Chang Y."/>
            <person name="Mo W."/>
            <person name="Hu G."/>
            <person name="Li W."/>
            <person name="Zhao G."/>
            <person name="Zhu H."/>
            <person name="Hu X."/>
            <person name="Ji K."/>
            <person name="Xiang X."/>
            <person name="Song Q."/>
            <person name="Yuan D."/>
            <person name="Jin S."/>
            <person name="Zhang L."/>
        </authorList>
    </citation>
    <scope>NUCLEOTIDE SEQUENCE [LARGE SCALE GENOMIC DNA]</scope>
    <source>
        <strain evidence="1">SQ_2022a</strain>
    </source>
</reference>
<accession>A0ACC0GU22</accession>
<dbReference type="EMBL" id="CM045766">
    <property type="protein sequence ID" value="KAI8004216.1"/>
    <property type="molecule type" value="Genomic_DNA"/>
</dbReference>
<proteinExistence type="predicted"/>
<evidence type="ECO:0000313" key="1">
    <source>
        <dbReference type="EMBL" id="KAI8004216.1"/>
    </source>
</evidence>
<evidence type="ECO:0000313" key="2">
    <source>
        <dbReference type="Proteomes" id="UP001060215"/>
    </source>
</evidence>
<protein>
    <submittedName>
        <fullName evidence="1">Major allergen Pru av 1</fullName>
    </submittedName>
</protein>
<keyword evidence="2" id="KW-1185">Reference proteome</keyword>